<feature type="transmembrane region" description="Helical" evidence="18">
    <location>
        <begin position="82"/>
        <end position="101"/>
    </location>
</feature>
<dbReference type="GO" id="GO:0008360">
    <property type="term" value="P:regulation of cell shape"/>
    <property type="evidence" value="ECO:0007669"/>
    <property type="project" value="UniProtKB-KW"/>
</dbReference>
<evidence type="ECO:0000256" key="8">
    <source>
        <dbReference type="ARBA" id="ARBA00023136"/>
    </source>
</evidence>
<proteinExistence type="inferred from homology"/>
<name>A0A540VGF1_9CHLR</name>
<keyword evidence="8 18" id="KW-0472">Membrane</keyword>
<dbReference type="InterPro" id="IPR001182">
    <property type="entry name" value="FtsW/RodA"/>
</dbReference>
<feature type="transmembrane region" description="Helical" evidence="18">
    <location>
        <begin position="308"/>
        <end position="333"/>
    </location>
</feature>
<evidence type="ECO:0000256" key="3">
    <source>
        <dbReference type="ARBA" id="ARBA00022679"/>
    </source>
</evidence>
<keyword evidence="2" id="KW-0328">Glycosyltransferase</keyword>
<comment type="function">
    <text evidence="16">Peptidoglycan polymerase that is essential for cell division.</text>
</comment>
<evidence type="ECO:0000256" key="15">
    <source>
        <dbReference type="ARBA" id="ARBA00049902"/>
    </source>
</evidence>
<protein>
    <recommendedName>
        <fullName evidence="12">Probable peptidoglycan glycosyltransferase FtsW</fullName>
        <ecNumber evidence="14">2.4.99.28</ecNumber>
    </recommendedName>
    <alternativeName>
        <fullName evidence="13">Cell division protein FtsW</fullName>
    </alternativeName>
    <alternativeName>
        <fullName evidence="10">Cell wall polymerase</fullName>
    </alternativeName>
    <alternativeName>
        <fullName evidence="9">Peptidoglycan polymerase</fullName>
    </alternativeName>
</protein>
<keyword evidence="4 18" id="KW-0812">Transmembrane</keyword>
<evidence type="ECO:0000256" key="14">
    <source>
        <dbReference type="ARBA" id="ARBA00044770"/>
    </source>
</evidence>
<keyword evidence="7 18" id="KW-1133">Transmembrane helix</keyword>
<dbReference type="InParanoid" id="A0A540VGF1"/>
<sequence>MATTAASRNRNAPGSYDWGLLAIVVTLLMLGLVMVFSASFAQGVYGLGDPYYFVLRQCIWVAIGVVAMVVAARLPYTLWERWSIGLMGITLVMLLAVIALGSEKYGSTRTFFGGSVQPSEPAKIVIIIYISTWLASKGTKIRDVRVGLLPFSVLMGAVTVLLVAQPDISTAILIVATASIMFFIAGAEMKQLLVVGLGGTATFWLVIHYSSYARGRVERYLDSIWDPLHSSEWQVWQGVQTLLRGGLFGTGVGNGMAKMPGFLPLSWSDNIFAVIGEELGLLGTLLVILLFTLLAYRGLRTALRAPDNFGMLLATGITAMLTLQALLNMAVIVAVAPPTGVTLPFISYGGSSLVTVLGSIGILLSISRANRGNAGRTSELGRQAYARFDFGWRNRRTRLSRPGRGRTAASTRRRGRSR</sequence>
<keyword evidence="19" id="KW-0132">Cell division</keyword>
<feature type="transmembrane region" description="Helical" evidence="18">
    <location>
        <begin position="53"/>
        <end position="76"/>
    </location>
</feature>
<dbReference type="GO" id="GO:0051301">
    <property type="term" value="P:cell division"/>
    <property type="evidence" value="ECO:0007669"/>
    <property type="project" value="UniProtKB-KW"/>
</dbReference>
<evidence type="ECO:0000256" key="18">
    <source>
        <dbReference type="SAM" id="Phobius"/>
    </source>
</evidence>
<dbReference type="GO" id="GO:0005886">
    <property type="term" value="C:plasma membrane"/>
    <property type="evidence" value="ECO:0007669"/>
    <property type="project" value="TreeGrafter"/>
</dbReference>
<evidence type="ECO:0000256" key="12">
    <source>
        <dbReference type="ARBA" id="ARBA00041185"/>
    </source>
</evidence>
<comment type="catalytic activity">
    <reaction evidence="15">
        <text>[GlcNAc-(1-&gt;4)-Mur2Ac(oyl-L-Ala-gamma-D-Glu-L-Lys-D-Ala-D-Ala)](n)-di-trans,octa-cis-undecaprenyl diphosphate + beta-D-GlcNAc-(1-&gt;4)-Mur2Ac(oyl-L-Ala-gamma-D-Glu-L-Lys-D-Ala-D-Ala)-di-trans,octa-cis-undecaprenyl diphosphate = [GlcNAc-(1-&gt;4)-Mur2Ac(oyl-L-Ala-gamma-D-Glu-L-Lys-D-Ala-D-Ala)](n+1)-di-trans,octa-cis-undecaprenyl diphosphate + di-trans,octa-cis-undecaprenyl diphosphate + H(+)</text>
        <dbReference type="Rhea" id="RHEA:23708"/>
        <dbReference type="Rhea" id="RHEA-COMP:9602"/>
        <dbReference type="Rhea" id="RHEA-COMP:9603"/>
        <dbReference type="ChEBI" id="CHEBI:15378"/>
        <dbReference type="ChEBI" id="CHEBI:58405"/>
        <dbReference type="ChEBI" id="CHEBI:60033"/>
        <dbReference type="ChEBI" id="CHEBI:78435"/>
        <dbReference type="EC" id="2.4.99.28"/>
    </reaction>
</comment>
<dbReference type="EC" id="2.4.99.28" evidence="14"/>
<comment type="caution">
    <text evidence="19">The sequence shown here is derived from an EMBL/GenBank/DDBJ whole genome shotgun (WGS) entry which is preliminary data.</text>
</comment>
<reference evidence="19 20" key="1">
    <citation type="submission" date="2019-06" db="EMBL/GenBank/DDBJ databases">
        <title>Genome sequence of Litorilinea aerophila BAA-2444.</title>
        <authorList>
            <person name="Maclea K.S."/>
            <person name="Maurais E.G."/>
            <person name="Iannazzi L.C."/>
        </authorList>
    </citation>
    <scope>NUCLEOTIDE SEQUENCE [LARGE SCALE GENOMIC DNA]</scope>
    <source>
        <strain evidence="19 20">ATCC BAA-2444</strain>
    </source>
</reference>
<evidence type="ECO:0000256" key="6">
    <source>
        <dbReference type="ARBA" id="ARBA00022984"/>
    </source>
</evidence>
<evidence type="ECO:0000256" key="1">
    <source>
        <dbReference type="ARBA" id="ARBA00004141"/>
    </source>
</evidence>
<comment type="subcellular location">
    <subcellularLocation>
        <location evidence="1">Membrane</location>
        <topology evidence="1">Multi-pass membrane protein</topology>
    </subcellularLocation>
</comment>
<feature type="transmembrane region" description="Helical" evidence="18">
    <location>
        <begin position="192"/>
        <end position="212"/>
    </location>
</feature>
<dbReference type="GO" id="GO:0009252">
    <property type="term" value="P:peptidoglycan biosynthetic process"/>
    <property type="evidence" value="ECO:0007669"/>
    <property type="project" value="UniProtKB-KW"/>
</dbReference>
<evidence type="ECO:0000256" key="10">
    <source>
        <dbReference type="ARBA" id="ARBA00033270"/>
    </source>
</evidence>
<comment type="similarity">
    <text evidence="11">Belongs to the SEDS family. FtsW subfamily.</text>
</comment>
<dbReference type="GO" id="GO:0032153">
    <property type="term" value="C:cell division site"/>
    <property type="evidence" value="ECO:0007669"/>
    <property type="project" value="TreeGrafter"/>
</dbReference>
<evidence type="ECO:0000256" key="11">
    <source>
        <dbReference type="ARBA" id="ARBA00038053"/>
    </source>
</evidence>
<dbReference type="PANTHER" id="PTHR30474:SF2">
    <property type="entry name" value="PEPTIDOGLYCAN GLYCOSYLTRANSFERASE FTSW-RELATED"/>
    <property type="match status" value="1"/>
</dbReference>
<dbReference type="FunCoup" id="A0A540VGF1">
    <property type="interactions" value="314"/>
</dbReference>
<dbReference type="PANTHER" id="PTHR30474">
    <property type="entry name" value="CELL CYCLE PROTEIN"/>
    <property type="match status" value="1"/>
</dbReference>
<evidence type="ECO:0000256" key="4">
    <source>
        <dbReference type="ARBA" id="ARBA00022692"/>
    </source>
</evidence>
<feature type="transmembrane region" description="Helical" evidence="18">
    <location>
        <begin position="168"/>
        <end position="185"/>
    </location>
</feature>
<keyword evidence="3" id="KW-0808">Transferase</keyword>
<gene>
    <name evidence="19" type="ORF">FKZ61_10440</name>
</gene>
<keyword evidence="5" id="KW-0133">Cell shape</keyword>
<dbReference type="EMBL" id="VIGC01000011">
    <property type="protein sequence ID" value="TQE95845.1"/>
    <property type="molecule type" value="Genomic_DNA"/>
</dbReference>
<feature type="transmembrane region" description="Helical" evidence="18">
    <location>
        <begin position="345"/>
        <end position="366"/>
    </location>
</feature>
<evidence type="ECO:0000256" key="7">
    <source>
        <dbReference type="ARBA" id="ARBA00022989"/>
    </source>
</evidence>
<dbReference type="AlphaFoldDB" id="A0A540VGF1"/>
<feature type="transmembrane region" description="Helical" evidence="18">
    <location>
        <begin position="20"/>
        <end position="41"/>
    </location>
</feature>
<evidence type="ECO:0000313" key="19">
    <source>
        <dbReference type="EMBL" id="TQE95845.1"/>
    </source>
</evidence>
<dbReference type="GO" id="GO:0008955">
    <property type="term" value="F:peptidoglycan glycosyltransferase activity"/>
    <property type="evidence" value="ECO:0007669"/>
    <property type="project" value="UniProtKB-EC"/>
</dbReference>
<evidence type="ECO:0000256" key="9">
    <source>
        <dbReference type="ARBA" id="ARBA00032370"/>
    </source>
</evidence>
<organism evidence="19 20">
    <name type="scientific">Litorilinea aerophila</name>
    <dbReference type="NCBI Taxonomy" id="1204385"/>
    <lineage>
        <taxon>Bacteria</taxon>
        <taxon>Bacillati</taxon>
        <taxon>Chloroflexota</taxon>
        <taxon>Caldilineae</taxon>
        <taxon>Caldilineales</taxon>
        <taxon>Caldilineaceae</taxon>
        <taxon>Litorilinea</taxon>
    </lineage>
</organism>
<evidence type="ECO:0000256" key="2">
    <source>
        <dbReference type="ARBA" id="ARBA00022676"/>
    </source>
</evidence>
<keyword evidence="19" id="KW-0131">Cell cycle</keyword>
<accession>A0A540VGF1</accession>
<evidence type="ECO:0000256" key="5">
    <source>
        <dbReference type="ARBA" id="ARBA00022960"/>
    </source>
</evidence>
<dbReference type="OrthoDB" id="9768187at2"/>
<dbReference type="Proteomes" id="UP000317371">
    <property type="component" value="Unassembled WGS sequence"/>
</dbReference>
<keyword evidence="20" id="KW-1185">Reference proteome</keyword>
<dbReference type="RefSeq" id="WP_141610068.1">
    <property type="nucleotide sequence ID" value="NZ_VIGC02000011.1"/>
</dbReference>
<keyword evidence="6" id="KW-0573">Peptidoglycan synthesis</keyword>
<evidence type="ECO:0000313" key="20">
    <source>
        <dbReference type="Proteomes" id="UP000317371"/>
    </source>
</evidence>
<evidence type="ECO:0000256" key="16">
    <source>
        <dbReference type="ARBA" id="ARBA00049966"/>
    </source>
</evidence>
<evidence type="ECO:0000256" key="13">
    <source>
        <dbReference type="ARBA" id="ARBA00041418"/>
    </source>
</evidence>
<dbReference type="Pfam" id="PF01098">
    <property type="entry name" value="FTSW_RODA_SPOVE"/>
    <property type="match status" value="1"/>
</dbReference>
<feature type="region of interest" description="Disordered" evidence="17">
    <location>
        <begin position="397"/>
        <end position="418"/>
    </location>
</feature>
<feature type="transmembrane region" description="Helical" evidence="18">
    <location>
        <begin position="271"/>
        <end position="296"/>
    </location>
</feature>
<evidence type="ECO:0000256" key="17">
    <source>
        <dbReference type="SAM" id="MobiDB-lite"/>
    </source>
</evidence>
<dbReference type="GO" id="GO:0015648">
    <property type="term" value="F:lipid-linked peptidoglycan transporter activity"/>
    <property type="evidence" value="ECO:0007669"/>
    <property type="project" value="TreeGrafter"/>
</dbReference>
<feature type="transmembrane region" description="Helical" evidence="18">
    <location>
        <begin position="144"/>
        <end position="162"/>
    </location>
</feature>